<dbReference type="RefSeq" id="WP_377176707.1">
    <property type="nucleotide sequence ID" value="NZ_JBHTMY010000002.1"/>
</dbReference>
<reference evidence="3" key="1">
    <citation type="journal article" date="2019" name="Int. J. Syst. Evol. Microbiol.">
        <title>The Global Catalogue of Microorganisms (GCM) 10K type strain sequencing project: providing services to taxonomists for standard genome sequencing and annotation.</title>
        <authorList>
            <consortium name="The Broad Institute Genomics Platform"/>
            <consortium name="The Broad Institute Genome Sequencing Center for Infectious Disease"/>
            <person name="Wu L."/>
            <person name="Ma J."/>
        </authorList>
    </citation>
    <scope>NUCLEOTIDE SEQUENCE [LARGE SCALE GENOMIC DNA]</scope>
    <source>
        <strain evidence="3">CCUG 61485</strain>
    </source>
</reference>
<feature type="transmembrane region" description="Helical" evidence="1">
    <location>
        <begin position="21"/>
        <end position="40"/>
    </location>
</feature>
<keyword evidence="1" id="KW-1133">Transmembrane helix</keyword>
<evidence type="ECO:0000313" key="2">
    <source>
        <dbReference type="EMBL" id="MFD1314779.1"/>
    </source>
</evidence>
<comment type="caution">
    <text evidence="2">The sequence shown here is derived from an EMBL/GenBank/DDBJ whole genome shotgun (WGS) entry which is preliminary data.</text>
</comment>
<keyword evidence="1" id="KW-0472">Membrane</keyword>
<dbReference type="EMBL" id="JBHTMY010000002">
    <property type="protein sequence ID" value="MFD1314779.1"/>
    <property type="molecule type" value="Genomic_DNA"/>
</dbReference>
<sequence>MLPLFRKIRKQYAHDNQFLKYLRYAIGEIVLVVIGILIALQINNWNEKKKEADNERYILQEVLANLREDSVLIKEIVIRRKLAQAASFHLLDYVGKEKMNPDTLKLDMARFLSFERYFPINNAYEVLKSKGLKLSNRELTTKLSRYYDFEQKKVTSSIYDIETNFNKIFSNREGLLPFITEMELNTFVNISDPNDPVFIEELKNEVMSFKDNNGGTINSLLNFQKINDNLIKLVDNELQKLSDR</sequence>
<organism evidence="2 3">
    <name type="scientific">Namhaeicola litoreus</name>
    <dbReference type="NCBI Taxonomy" id="1052145"/>
    <lineage>
        <taxon>Bacteria</taxon>
        <taxon>Pseudomonadati</taxon>
        <taxon>Bacteroidota</taxon>
        <taxon>Flavobacteriia</taxon>
        <taxon>Flavobacteriales</taxon>
        <taxon>Flavobacteriaceae</taxon>
        <taxon>Namhaeicola</taxon>
    </lineage>
</organism>
<name>A0ABW3Y214_9FLAO</name>
<accession>A0ABW3Y214</accession>
<keyword evidence="1" id="KW-0812">Transmembrane</keyword>
<evidence type="ECO:0000256" key="1">
    <source>
        <dbReference type="SAM" id="Phobius"/>
    </source>
</evidence>
<keyword evidence="3" id="KW-1185">Reference proteome</keyword>
<dbReference type="InterPro" id="IPR045749">
    <property type="entry name" value="DUF6090"/>
</dbReference>
<gene>
    <name evidence="2" type="ORF">ACFQ39_04050</name>
</gene>
<proteinExistence type="predicted"/>
<evidence type="ECO:0000313" key="3">
    <source>
        <dbReference type="Proteomes" id="UP001597201"/>
    </source>
</evidence>
<dbReference type="Proteomes" id="UP001597201">
    <property type="component" value="Unassembled WGS sequence"/>
</dbReference>
<protein>
    <submittedName>
        <fullName evidence="2">DUF6090 family protein</fullName>
    </submittedName>
</protein>
<dbReference type="Pfam" id="PF19578">
    <property type="entry name" value="DUF6090"/>
    <property type="match status" value="1"/>
</dbReference>